<protein>
    <recommendedName>
        <fullName evidence="2">2EXR domain-containing protein</fullName>
    </recommendedName>
</protein>
<dbReference type="OrthoDB" id="4364380at2759"/>
<name>A0A1Q5URR4_9EURO</name>
<sequence length="293" mass="33481">MATDFQLFPSLPPELRLHIWHIALTTSWSCTTIKPLRRYNYKSTGTNPTKPITQVCHEARVALKETHTYIEDLGLFNFPKHIFFIRDLRYSPALPRRLQSRYSLFSYIQHIVINPKSRTLMYEIIEFLAEVATDLKSIVVVAPWFLPEDTDLYDDYKDWIAPYEDFGEVFVRSPSEVNLVNLISAIECGEDGGECRLLDGLSVGEYKARLDRAVRRLPDPLPDGLQFMNNAYWRTRGMLRTVEAAVGKFATPPRLYLQTVANMRTSGEDGAEGTSPLNTERKTGRVGAENVTE</sequence>
<dbReference type="Pfam" id="PF20150">
    <property type="entry name" value="2EXR"/>
    <property type="match status" value="1"/>
</dbReference>
<reference evidence="3 4" key="1">
    <citation type="submission" date="2016-10" db="EMBL/GenBank/DDBJ databases">
        <title>Genome sequence of the ascomycete fungus Penicillium subrubescens.</title>
        <authorList>
            <person name="De Vries R.P."/>
            <person name="Peng M."/>
            <person name="Dilokpimol A."/>
            <person name="Hilden K."/>
            <person name="Makela M.R."/>
            <person name="Grigoriev I."/>
            <person name="Riley R."/>
            <person name="Granchi Z."/>
        </authorList>
    </citation>
    <scope>NUCLEOTIDE SEQUENCE [LARGE SCALE GENOMIC DNA]</scope>
    <source>
        <strain evidence="3 4">CBS 132785</strain>
    </source>
</reference>
<gene>
    <name evidence="3" type="ORF">PENSUB_2198</name>
</gene>
<dbReference type="EMBL" id="MNBE01000023">
    <property type="protein sequence ID" value="OKP15156.1"/>
    <property type="molecule type" value="Genomic_DNA"/>
</dbReference>
<dbReference type="AlphaFoldDB" id="A0A1Q5URR4"/>
<dbReference type="Proteomes" id="UP000186955">
    <property type="component" value="Unassembled WGS sequence"/>
</dbReference>
<evidence type="ECO:0000256" key="1">
    <source>
        <dbReference type="SAM" id="MobiDB-lite"/>
    </source>
</evidence>
<comment type="caution">
    <text evidence="3">The sequence shown here is derived from an EMBL/GenBank/DDBJ whole genome shotgun (WGS) entry which is preliminary data.</text>
</comment>
<organism evidence="3 4">
    <name type="scientific">Penicillium subrubescens</name>
    <dbReference type="NCBI Taxonomy" id="1316194"/>
    <lineage>
        <taxon>Eukaryota</taxon>
        <taxon>Fungi</taxon>
        <taxon>Dikarya</taxon>
        <taxon>Ascomycota</taxon>
        <taxon>Pezizomycotina</taxon>
        <taxon>Eurotiomycetes</taxon>
        <taxon>Eurotiomycetidae</taxon>
        <taxon>Eurotiales</taxon>
        <taxon>Aspergillaceae</taxon>
        <taxon>Penicillium</taxon>
    </lineage>
</organism>
<feature type="region of interest" description="Disordered" evidence="1">
    <location>
        <begin position="266"/>
        <end position="293"/>
    </location>
</feature>
<evidence type="ECO:0000313" key="3">
    <source>
        <dbReference type="EMBL" id="OKP15156.1"/>
    </source>
</evidence>
<feature type="domain" description="2EXR" evidence="2">
    <location>
        <begin position="5"/>
        <end position="64"/>
    </location>
</feature>
<evidence type="ECO:0000259" key="2">
    <source>
        <dbReference type="Pfam" id="PF20150"/>
    </source>
</evidence>
<proteinExistence type="predicted"/>
<accession>A0A1Q5URR4</accession>
<keyword evidence="4" id="KW-1185">Reference proteome</keyword>
<dbReference type="InterPro" id="IPR045518">
    <property type="entry name" value="2EXR"/>
</dbReference>
<evidence type="ECO:0000313" key="4">
    <source>
        <dbReference type="Proteomes" id="UP000186955"/>
    </source>
</evidence>